<keyword evidence="6" id="KW-0378">Hydrolase</keyword>
<dbReference type="PANTHER" id="PTHR46825">
    <property type="entry name" value="D-ALANYL-D-ALANINE-CARBOXYPEPTIDASE/ENDOPEPTIDASE AMPH"/>
    <property type="match status" value="1"/>
</dbReference>
<keyword evidence="7" id="KW-1185">Reference proteome</keyword>
<gene>
    <name evidence="6" type="ORF">ACFSRY_09400</name>
</gene>
<dbReference type="SUPFAM" id="SSF56601">
    <property type="entry name" value="beta-lactamase/transpeptidase-like"/>
    <property type="match status" value="1"/>
</dbReference>
<comment type="caution">
    <text evidence="6">The sequence shown here is derived from an EMBL/GenBank/DDBJ whole genome shotgun (WGS) entry which is preliminary data.</text>
</comment>
<feature type="domain" description="Beta-lactamase-related" evidence="4">
    <location>
        <begin position="39"/>
        <end position="337"/>
    </location>
</feature>
<proteinExistence type="predicted"/>
<dbReference type="EMBL" id="JBHULU010000012">
    <property type="protein sequence ID" value="MFD2514080.1"/>
    <property type="molecule type" value="Genomic_DNA"/>
</dbReference>
<dbReference type="Pfam" id="PF00144">
    <property type="entry name" value="Beta-lactamase"/>
    <property type="match status" value="1"/>
</dbReference>
<feature type="signal peptide" evidence="3">
    <location>
        <begin position="1"/>
        <end position="30"/>
    </location>
</feature>
<dbReference type="InterPro" id="IPR050491">
    <property type="entry name" value="AmpC-like"/>
</dbReference>
<dbReference type="InterPro" id="IPR012338">
    <property type="entry name" value="Beta-lactam/transpept-like"/>
</dbReference>
<protein>
    <submittedName>
        <fullName evidence="6">Serine hydrolase</fullName>
    </submittedName>
</protein>
<dbReference type="Gene3D" id="3.40.710.10">
    <property type="entry name" value="DD-peptidase/beta-lactamase superfamily"/>
    <property type="match status" value="1"/>
</dbReference>
<sequence>MKNLFHSIQFKLLSAVSLFLLCLISINAKAQDVASNLTQYIDSHLQQGTFSGTVVVTEKGKPIYSKGFGMADYDKSVANGAETKFRFGSITKSFTAALILQLQEQGKLHVQDKLSKYLPDFPNADKITLHHLLTHTSGLANYTDTWSNVYTQPASAKELINYFKDKPMLFEPGAKFSYCNSGYVLLGHVVEIVTGKTYEQALSKNIFKPLKMTTAGLEGGSKAVRGMAVGYNHNGAKRKLSNPIDMSWCWAAGAIYGTAADLAKWDEGLRGNKILSEESKKLMYAAEKNNYGYGCVIDSLYGELRISYSGAINGFKASFIRFPGKETTIAVLSNYESQQVNGPIVKDVTAIVFGEKYEVPVVRHIVAMPAAKLASYVGEYQVSPKFAFKVTLEEGQLFAEGPGQDKFEIFPEAEDKFFLKVAPALISFEKDEAGKVVKMLMHHGGRTMPAVRAN</sequence>
<organism evidence="6 7">
    <name type="scientific">Pontibacter locisalis</name>
    <dbReference type="NCBI Taxonomy" id="1719035"/>
    <lineage>
        <taxon>Bacteria</taxon>
        <taxon>Pseudomonadati</taxon>
        <taxon>Bacteroidota</taxon>
        <taxon>Cytophagia</taxon>
        <taxon>Cytophagales</taxon>
        <taxon>Hymenobacteraceae</taxon>
        <taxon>Pontibacter</taxon>
    </lineage>
</organism>
<feature type="domain" description="Peptidase S12 Pab87-related C-terminal" evidence="5">
    <location>
        <begin position="367"/>
        <end position="442"/>
    </location>
</feature>
<keyword evidence="2" id="KW-0472">Membrane</keyword>
<dbReference type="GO" id="GO:0016787">
    <property type="term" value="F:hydrolase activity"/>
    <property type="evidence" value="ECO:0007669"/>
    <property type="project" value="UniProtKB-KW"/>
</dbReference>
<evidence type="ECO:0000313" key="7">
    <source>
        <dbReference type="Proteomes" id="UP001597544"/>
    </source>
</evidence>
<dbReference type="Pfam" id="PF11954">
    <property type="entry name" value="DUF3471"/>
    <property type="match status" value="1"/>
</dbReference>
<evidence type="ECO:0000313" key="6">
    <source>
        <dbReference type="EMBL" id="MFD2514080.1"/>
    </source>
</evidence>
<dbReference type="RefSeq" id="WP_377505915.1">
    <property type="nucleotide sequence ID" value="NZ_JBHULU010000012.1"/>
</dbReference>
<dbReference type="Proteomes" id="UP001597544">
    <property type="component" value="Unassembled WGS sequence"/>
</dbReference>
<reference evidence="7" key="1">
    <citation type="journal article" date="2019" name="Int. J. Syst. Evol. Microbiol.">
        <title>The Global Catalogue of Microorganisms (GCM) 10K type strain sequencing project: providing services to taxonomists for standard genome sequencing and annotation.</title>
        <authorList>
            <consortium name="The Broad Institute Genomics Platform"/>
            <consortium name="The Broad Institute Genome Sequencing Center for Infectious Disease"/>
            <person name="Wu L."/>
            <person name="Ma J."/>
        </authorList>
    </citation>
    <scope>NUCLEOTIDE SEQUENCE [LARGE SCALE GENOMIC DNA]</scope>
    <source>
        <strain evidence="7">KCTC 42498</strain>
    </source>
</reference>
<evidence type="ECO:0000256" key="2">
    <source>
        <dbReference type="ARBA" id="ARBA00023136"/>
    </source>
</evidence>
<accession>A0ABW5IL08</accession>
<evidence type="ECO:0000256" key="1">
    <source>
        <dbReference type="ARBA" id="ARBA00004370"/>
    </source>
</evidence>
<dbReference type="PANTHER" id="PTHR46825:SF11">
    <property type="entry name" value="PENICILLIN-BINDING PROTEIN 4"/>
    <property type="match status" value="1"/>
</dbReference>
<feature type="chain" id="PRO_5046244174" evidence="3">
    <location>
        <begin position="31"/>
        <end position="454"/>
    </location>
</feature>
<comment type="subcellular location">
    <subcellularLocation>
        <location evidence="1">Membrane</location>
    </subcellularLocation>
</comment>
<evidence type="ECO:0000256" key="3">
    <source>
        <dbReference type="SAM" id="SignalP"/>
    </source>
</evidence>
<dbReference type="InterPro" id="IPR021860">
    <property type="entry name" value="Peptidase_S12_Pab87-rel_C"/>
</dbReference>
<dbReference type="InterPro" id="IPR001466">
    <property type="entry name" value="Beta-lactam-related"/>
</dbReference>
<name>A0ABW5IL08_9BACT</name>
<evidence type="ECO:0000259" key="5">
    <source>
        <dbReference type="Pfam" id="PF11954"/>
    </source>
</evidence>
<keyword evidence="3" id="KW-0732">Signal</keyword>
<evidence type="ECO:0000259" key="4">
    <source>
        <dbReference type="Pfam" id="PF00144"/>
    </source>
</evidence>